<name>A0A975XM55_9MICC</name>
<dbReference type="PANTHER" id="PTHR38011:SF2">
    <property type="entry name" value="BIFUNCTIONAL DEAMINASE-REDUCTASE DOMAIN PROTEIN"/>
    <property type="match status" value="1"/>
</dbReference>
<protein>
    <submittedName>
        <fullName evidence="2">Dihydrofolate reductase family protein</fullName>
    </submittedName>
</protein>
<dbReference type="AlphaFoldDB" id="A0A975XM55"/>
<dbReference type="RefSeq" id="WP_207346591.1">
    <property type="nucleotide sequence ID" value="NZ_CP076456.1"/>
</dbReference>
<evidence type="ECO:0000259" key="1">
    <source>
        <dbReference type="Pfam" id="PF01872"/>
    </source>
</evidence>
<dbReference type="InterPro" id="IPR002734">
    <property type="entry name" value="RibDG_C"/>
</dbReference>
<dbReference type="GO" id="GO:0008703">
    <property type="term" value="F:5-amino-6-(5-phosphoribosylamino)uracil reductase activity"/>
    <property type="evidence" value="ECO:0007669"/>
    <property type="project" value="InterPro"/>
</dbReference>
<dbReference type="Gene3D" id="3.40.430.10">
    <property type="entry name" value="Dihydrofolate Reductase, subunit A"/>
    <property type="match status" value="1"/>
</dbReference>
<organism evidence="2 3">
    <name type="scientific">Arthrobacter sunyaminii</name>
    <dbReference type="NCBI Taxonomy" id="2816859"/>
    <lineage>
        <taxon>Bacteria</taxon>
        <taxon>Bacillati</taxon>
        <taxon>Actinomycetota</taxon>
        <taxon>Actinomycetes</taxon>
        <taxon>Micrococcales</taxon>
        <taxon>Micrococcaceae</taxon>
        <taxon>Arthrobacter</taxon>
    </lineage>
</organism>
<dbReference type="GO" id="GO:0009231">
    <property type="term" value="P:riboflavin biosynthetic process"/>
    <property type="evidence" value="ECO:0007669"/>
    <property type="project" value="InterPro"/>
</dbReference>
<dbReference type="Pfam" id="PF01872">
    <property type="entry name" value="RibD_C"/>
    <property type="match status" value="1"/>
</dbReference>
<keyword evidence="3" id="KW-1185">Reference proteome</keyword>
<dbReference type="InterPro" id="IPR050765">
    <property type="entry name" value="Riboflavin_Biosynth_HTPR"/>
</dbReference>
<dbReference type="SUPFAM" id="SSF53597">
    <property type="entry name" value="Dihydrofolate reductase-like"/>
    <property type="match status" value="1"/>
</dbReference>
<feature type="domain" description="Bacterial bifunctional deaminase-reductase C-terminal" evidence="1">
    <location>
        <begin position="4"/>
        <end position="167"/>
    </location>
</feature>
<dbReference type="PANTHER" id="PTHR38011">
    <property type="entry name" value="DIHYDROFOLATE REDUCTASE FAMILY PROTEIN (AFU_ORTHOLOGUE AFUA_8G06820)"/>
    <property type="match status" value="1"/>
</dbReference>
<accession>A0A975XM55</accession>
<dbReference type="EMBL" id="CP076456">
    <property type="protein sequence ID" value="QWQ37539.1"/>
    <property type="molecule type" value="Genomic_DNA"/>
</dbReference>
<dbReference type="Proteomes" id="UP000680588">
    <property type="component" value="Chromosome"/>
</dbReference>
<sequence length="203" mass="21422">MGTISLDLFMSIDGVYQGPGSADEDPSDGFTLGGWQAAYSDAESGRAIMAGINRMDALLLGRRTYDIFAGYWPQRGTSNPIAEKFNSMDKYVVSRTMDDAGWQGTAVLPEVEQAAGLKGKYEDIHVVGSGALAGSLLDSGILDRLNLFIYPLTLGTGKRIFTAGRSVPAAFTLAGTPQAFPSGVLRVVYDRSGAPVTGITAGE</sequence>
<gene>
    <name evidence="2" type="ORF">KG104_07360</name>
</gene>
<dbReference type="InterPro" id="IPR024072">
    <property type="entry name" value="DHFR-like_dom_sf"/>
</dbReference>
<dbReference type="KEGG" id="asun:KG104_07360"/>
<evidence type="ECO:0000313" key="3">
    <source>
        <dbReference type="Proteomes" id="UP000680588"/>
    </source>
</evidence>
<reference evidence="2" key="1">
    <citation type="submission" date="2021-06" db="EMBL/GenBank/DDBJ databases">
        <title>Novel species in genus Arthrobacter.</title>
        <authorList>
            <person name="Zhang G."/>
        </authorList>
    </citation>
    <scope>NUCLEOTIDE SEQUENCE</scope>
    <source>
        <strain evidence="2">Zg-ZUI122</strain>
    </source>
</reference>
<proteinExistence type="predicted"/>
<evidence type="ECO:0000313" key="2">
    <source>
        <dbReference type="EMBL" id="QWQ37539.1"/>
    </source>
</evidence>